<gene>
    <name evidence="1" type="ORF">Terrestrivirus7_48</name>
</gene>
<reference evidence="1" key="1">
    <citation type="submission" date="2018-10" db="EMBL/GenBank/DDBJ databases">
        <title>Hidden diversity of soil giant viruses.</title>
        <authorList>
            <person name="Schulz F."/>
            <person name="Alteio L."/>
            <person name="Goudeau D."/>
            <person name="Ryan E.M."/>
            <person name="Malmstrom R.R."/>
            <person name="Blanchard J."/>
            <person name="Woyke T."/>
        </authorList>
    </citation>
    <scope>NUCLEOTIDE SEQUENCE</scope>
    <source>
        <strain evidence="1">TEV1</strain>
    </source>
</reference>
<name>A0A3G4ZNP8_9VIRU</name>
<dbReference type="EMBL" id="MK071985">
    <property type="protein sequence ID" value="AYV76495.1"/>
    <property type="molecule type" value="Genomic_DNA"/>
</dbReference>
<sequence length="70" mass="8478">MLKIIIVILIIICLLVIFSTPIENFDGKRYRPYDFWDSKTSNNYDRDMDKALLTDYYDFSKKKRIDDYGR</sequence>
<evidence type="ECO:0000313" key="1">
    <source>
        <dbReference type="EMBL" id="AYV76495.1"/>
    </source>
</evidence>
<accession>A0A3G4ZNP8</accession>
<organism evidence="1">
    <name type="scientific">Terrestrivirus sp</name>
    <dbReference type="NCBI Taxonomy" id="2487775"/>
    <lineage>
        <taxon>Viruses</taxon>
        <taxon>Varidnaviria</taxon>
        <taxon>Bamfordvirae</taxon>
        <taxon>Nucleocytoviricota</taxon>
        <taxon>Megaviricetes</taxon>
        <taxon>Imitervirales</taxon>
        <taxon>Mimiviridae</taxon>
        <taxon>Klosneuvirinae</taxon>
    </lineage>
</organism>
<proteinExistence type="predicted"/>
<protein>
    <submittedName>
        <fullName evidence="1">Uncharacterized protein</fullName>
    </submittedName>
</protein>